<dbReference type="AlphaFoldDB" id="A0A0P1EUJ7"/>
<evidence type="ECO:0000313" key="5">
    <source>
        <dbReference type="Proteomes" id="UP000050786"/>
    </source>
</evidence>
<organism evidence="2 5">
    <name type="scientific">Ruegeria atlantica</name>
    <dbReference type="NCBI Taxonomy" id="81569"/>
    <lineage>
        <taxon>Bacteria</taxon>
        <taxon>Pseudomonadati</taxon>
        <taxon>Pseudomonadota</taxon>
        <taxon>Alphaproteobacteria</taxon>
        <taxon>Rhodobacterales</taxon>
        <taxon>Roseobacteraceae</taxon>
        <taxon>Ruegeria</taxon>
    </lineage>
</organism>
<sequence length="54" mass="5759">MKTFMTAFVLATTVLAAQAQAGAFGPSMDTLTRSLIFPDQVSEPVTQDQNKPGK</sequence>
<proteinExistence type="predicted"/>
<dbReference type="EMBL" id="CYPS01000067">
    <property type="protein sequence ID" value="CUH45747.1"/>
    <property type="molecule type" value="Genomic_DNA"/>
</dbReference>
<reference evidence="5" key="1">
    <citation type="submission" date="2015-09" db="EMBL/GenBank/DDBJ databases">
        <authorList>
            <person name="Rodrigo-Torres L."/>
            <person name="Arahal D.R."/>
        </authorList>
    </citation>
    <scope>NUCLEOTIDE SEQUENCE [LARGE SCALE GENOMIC DNA]</scope>
    <source>
        <strain evidence="5">CECT 4293</strain>
    </source>
</reference>
<accession>A0A0P1EUJ7</accession>
<feature type="signal peptide" evidence="1">
    <location>
        <begin position="1"/>
        <end position="21"/>
    </location>
</feature>
<evidence type="ECO:0000313" key="4">
    <source>
        <dbReference type="Proteomes" id="UP000050783"/>
    </source>
</evidence>
<keyword evidence="5" id="KW-1185">Reference proteome</keyword>
<evidence type="ECO:0000256" key="1">
    <source>
        <dbReference type="SAM" id="SignalP"/>
    </source>
</evidence>
<dbReference type="Proteomes" id="UP000050786">
    <property type="component" value="Unassembled WGS sequence"/>
</dbReference>
<evidence type="ECO:0000313" key="3">
    <source>
        <dbReference type="EMBL" id="CUH47073.1"/>
    </source>
</evidence>
<reference evidence="2 4" key="2">
    <citation type="submission" date="2015-09" db="EMBL/GenBank/DDBJ databases">
        <authorList>
            <consortium name="Swine Surveillance"/>
        </authorList>
    </citation>
    <scope>NUCLEOTIDE SEQUENCE [LARGE SCALE GENOMIC DNA]</scope>
    <source>
        <strain evidence="3 4">CECT 4292</strain>
        <strain evidence="2">CECT 4293</strain>
    </source>
</reference>
<keyword evidence="1" id="KW-0732">Signal</keyword>
<feature type="chain" id="PRO_5011149261" evidence="1">
    <location>
        <begin position="22"/>
        <end position="54"/>
    </location>
</feature>
<dbReference type="Proteomes" id="UP000050783">
    <property type="component" value="Unassembled WGS sequence"/>
</dbReference>
<protein>
    <submittedName>
        <fullName evidence="2">Uncharacterized protein</fullName>
    </submittedName>
</protein>
<gene>
    <name evidence="3" type="ORF">RUA4292_01241</name>
    <name evidence="2" type="ORF">RUM4293_04664</name>
</gene>
<dbReference type="EMBL" id="CYPU01000021">
    <property type="protein sequence ID" value="CUH47073.1"/>
    <property type="molecule type" value="Genomic_DNA"/>
</dbReference>
<name>A0A0P1EUJ7_9RHOB</name>
<dbReference type="STRING" id="81569.RUM4293_04664"/>
<evidence type="ECO:0000313" key="2">
    <source>
        <dbReference type="EMBL" id="CUH45747.1"/>
    </source>
</evidence>
<dbReference type="GeneID" id="62009191"/>
<dbReference type="RefSeq" id="WP_186437502.1">
    <property type="nucleotide sequence ID" value="NZ_CANMAM010000002.1"/>
</dbReference>